<dbReference type="InterPro" id="IPR052893">
    <property type="entry name" value="TCS_response_regulator"/>
</dbReference>
<dbReference type="PROSITE" id="PS50110">
    <property type="entry name" value="RESPONSE_REGULATORY"/>
    <property type="match status" value="1"/>
</dbReference>
<comment type="caution">
    <text evidence="3">The sequence shown here is derived from an EMBL/GenBank/DDBJ whole genome shotgun (WGS) entry which is preliminary data.</text>
</comment>
<feature type="domain" description="Response regulatory" evidence="2">
    <location>
        <begin position="15"/>
        <end position="139"/>
    </location>
</feature>
<dbReference type="Proteomes" id="UP000318478">
    <property type="component" value="Unassembled WGS sequence"/>
</dbReference>
<reference evidence="3 4" key="1">
    <citation type="submission" date="2019-02" db="EMBL/GenBank/DDBJ databases">
        <title>Deep-cultivation of Planctomycetes and their phenomic and genomic characterization uncovers novel biology.</title>
        <authorList>
            <person name="Wiegand S."/>
            <person name="Jogler M."/>
            <person name="Boedeker C."/>
            <person name="Pinto D."/>
            <person name="Vollmers J."/>
            <person name="Rivas-Marin E."/>
            <person name="Kohn T."/>
            <person name="Peeters S.H."/>
            <person name="Heuer A."/>
            <person name="Rast P."/>
            <person name="Oberbeckmann S."/>
            <person name="Bunk B."/>
            <person name="Jeske O."/>
            <person name="Meyerdierks A."/>
            <person name="Storesund J.E."/>
            <person name="Kallscheuer N."/>
            <person name="Luecker S."/>
            <person name="Lage O.M."/>
            <person name="Pohl T."/>
            <person name="Merkel B.J."/>
            <person name="Hornburger P."/>
            <person name="Mueller R.-W."/>
            <person name="Bruemmer F."/>
            <person name="Labrenz M."/>
            <person name="Spormann A.M."/>
            <person name="Op Den Camp H."/>
            <person name="Overmann J."/>
            <person name="Amann R."/>
            <person name="Jetten M.S.M."/>
            <person name="Mascher T."/>
            <person name="Medema M.H."/>
            <person name="Devos D.P."/>
            <person name="Kaster A.-K."/>
            <person name="Ovreas L."/>
            <person name="Rohde M."/>
            <person name="Galperin M.Y."/>
            <person name="Jogler C."/>
        </authorList>
    </citation>
    <scope>NUCLEOTIDE SEQUENCE [LARGE SCALE GENOMIC DNA]</scope>
    <source>
        <strain evidence="3 4">Pla123a</strain>
    </source>
</reference>
<keyword evidence="4" id="KW-1185">Reference proteome</keyword>
<dbReference type="EMBL" id="SJPO01000003">
    <property type="protein sequence ID" value="TWT77887.1"/>
    <property type="molecule type" value="Genomic_DNA"/>
</dbReference>
<dbReference type="InterPro" id="IPR011006">
    <property type="entry name" value="CheY-like_superfamily"/>
</dbReference>
<dbReference type="PANTHER" id="PTHR44520">
    <property type="entry name" value="RESPONSE REGULATOR RCP1-RELATED"/>
    <property type="match status" value="1"/>
</dbReference>
<protein>
    <submittedName>
        <fullName evidence="3">Response regulator rcp1</fullName>
    </submittedName>
</protein>
<evidence type="ECO:0000313" key="3">
    <source>
        <dbReference type="EMBL" id="TWT77887.1"/>
    </source>
</evidence>
<gene>
    <name evidence="3" type="primary">rcp1_1</name>
    <name evidence="3" type="ORF">Pla123a_16850</name>
</gene>
<evidence type="ECO:0000313" key="4">
    <source>
        <dbReference type="Proteomes" id="UP000318478"/>
    </source>
</evidence>
<evidence type="ECO:0000256" key="1">
    <source>
        <dbReference type="PROSITE-ProRule" id="PRU00169"/>
    </source>
</evidence>
<dbReference type="SMART" id="SM00448">
    <property type="entry name" value="REC"/>
    <property type="match status" value="1"/>
</dbReference>
<dbReference type="CDD" id="cd17557">
    <property type="entry name" value="REC_Rcp-like"/>
    <property type="match status" value="1"/>
</dbReference>
<sequence length="153" mass="17306">MNAEHASRPPYREVQILLVEDDDVDAEAVCRAFEKVRIGNRIVRAKDGVEALCILRGEHQLQVGRPCVILLDLNLPRMNGIEMLRELRADPALSDRLVFVLTTSDTDSDKVAAYQEHVAGYVVKSRAGSDFAGLTQLLDHYWRIVEFPPERHL</sequence>
<dbReference type="AlphaFoldDB" id="A0A5C5YTA8"/>
<dbReference type="GO" id="GO:0000160">
    <property type="term" value="P:phosphorelay signal transduction system"/>
    <property type="evidence" value="ECO:0007669"/>
    <property type="project" value="InterPro"/>
</dbReference>
<dbReference type="SUPFAM" id="SSF52172">
    <property type="entry name" value="CheY-like"/>
    <property type="match status" value="1"/>
</dbReference>
<dbReference type="PANTHER" id="PTHR44520:SF2">
    <property type="entry name" value="RESPONSE REGULATOR RCP1"/>
    <property type="match status" value="1"/>
</dbReference>
<dbReference type="Pfam" id="PF00072">
    <property type="entry name" value="Response_reg"/>
    <property type="match status" value="1"/>
</dbReference>
<dbReference type="InterPro" id="IPR001789">
    <property type="entry name" value="Sig_transdc_resp-reg_receiver"/>
</dbReference>
<name>A0A5C5YTA8_9BACT</name>
<evidence type="ECO:0000259" key="2">
    <source>
        <dbReference type="PROSITE" id="PS50110"/>
    </source>
</evidence>
<accession>A0A5C5YTA8</accession>
<proteinExistence type="predicted"/>
<keyword evidence="1" id="KW-0597">Phosphoprotein</keyword>
<dbReference type="OrthoDB" id="195863at2"/>
<dbReference type="RefSeq" id="WP_146585788.1">
    <property type="nucleotide sequence ID" value="NZ_SJPO01000003.1"/>
</dbReference>
<dbReference type="Gene3D" id="3.40.50.2300">
    <property type="match status" value="1"/>
</dbReference>
<feature type="modified residue" description="4-aspartylphosphate" evidence="1">
    <location>
        <position position="72"/>
    </location>
</feature>
<organism evidence="3 4">
    <name type="scientific">Posidoniimonas polymericola</name>
    <dbReference type="NCBI Taxonomy" id="2528002"/>
    <lineage>
        <taxon>Bacteria</taxon>
        <taxon>Pseudomonadati</taxon>
        <taxon>Planctomycetota</taxon>
        <taxon>Planctomycetia</taxon>
        <taxon>Pirellulales</taxon>
        <taxon>Lacipirellulaceae</taxon>
        <taxon>Posidoniimonas</taxon>
    </lineage>
</organism>